<organism evidence="1 2">
    <name type="scientific">Bordetella bronchiseptica 253</name>
    <dbReference type="NCBI Taxonomy" id="568707"/>
    <lineage>
        <taxon>Bacteria</taxon>
        <taxon>Pseudomonadati</taxon>
        <taxon>Pseudomonadota</taxon>
        <taxon>Betaproteobacteria</taxon>
        <taxon>Burkholderiales</taxon>
        <taxon>Alcaligenaceae</taxon>
        <taxon>Bordetella</taxon>
    </lineage>
</organism>
<sequence length="536" mass="59873">VAMPRVPTYDNLQVTPNGLPQVRLNVPSAPGMAGQQAQQIGAATQQLGNQVAAIAADIQRKVGMAETMEAERELADWQMNALYNPDGGALGLRGKAASGIVKAMTERFDSEVQRLSGSFSLPAQRQAFQRLVQSRRAQMQMQLAAHERSESEAYVKGQLQGTLQTSLNAAALQFADSQAVEQEIRRSSGVLEAFGTLQGWSEEQTQAAIHAQISEMRSAVAERIIQEDPFRGVEYVQSNISQFQAAEGARLQKVATSTMESKLRLALAYEDRAQRIRQRQDQIIAKQVAMQGDVLLSQGKLSADWIESNRDRLTPQDYRYFYGELEGSQERTDLSVYAALRARIASGEDVSKEARESLQLGLLKPDDFKRLTEIQEFSSLSGEVPSVYKRGVQYIQNSLRVSELNPDPAAAQRQASALNDWDDYLKVNPKISEREAQQEYERIVEEYALADTRQMSLTKRMPRYAVGDRQNLDIDATAQRTVEAFRKKHGDDPDAMLADPEYQQQSRLIEEWKAIMTKAAAKRVGRPSNGERNGRQ</sequence>
<accession>A0A0C6NZF0</accession>
<dbReference type="OrthoDB" id="92254at2"/>
<dbReference type="AlphaFoldDB" id="A0A0C6NZF0"/>
<evidence type="ECO:0000313" key="1">
    <source>
        <dbReference type="EMBL" id="CCJ51980.1"/>
    </source>
</evidence>
<evidence type="ECO:0008006" key="3">
    <source>
        <dbReference type="Google" id="ProtNLM"/>
    </source>
</evidence>
<feature type="non-terminal residue" evidence="1">
    <location>
        <position position="1"/>
    </location>
</feature>
<reference evidence="1 2" key="1">
    <citation type="journal article" date="2012" name="BMC Genomics">
        <title>Comparative genomics of the classical Bordetella subspecies: the evolution and exchange of virulence-associated diversity amongst closely related pathogens.</title>
        <authorList>
            <person name="Park J."/>
            <person name="Zhang Y."/>
            <person name="Buboltz A.M."/>
            <person name="Zhang X."/>
            <person name="Schuster S.C."/>
            <person name="Ahuja U."/>
            <person name="Liu M."/>
            <person name="Miller J.F."/>
            <person name="Sebaihia M."/>
            <person name="Bentley S.D."/>
            <person name="Parkhill J."/>
            <person name="Harvill E.T."/>
        </authorList>
    </citation>
    <scope>NUCLEOTIDE SEQUENCE [LARGE SCALE GENOMIC DNA]</scope>
    <source>
        <strain evidence="1 2">253</strain>
    </source>
</reference>
<evidence type="ECO:0000313" key="2">
    <source>
        <dbReference type="Proteomes" id="UP000007564"/>
    </source>
</evidence>
<proteinExistence type="predicted"/>
<protein>
    <recommendedName>
        <fullName evidence="3">Phage protein</fullName>
    </recommendedName>
</protein>
<dbReference type="HOGENOM" id="CLU_508592_0_0_4"/>
<name>A0A0C6NZF0_BORBO</name>
<dbReference type="EMBL" id="HE965806">
    <property type="protein sequence ID" value="CCJ51980.1"/>
    <property type="molecule type" value="Genomic_DNA"/>
</dbReference>
<dbReference type="KEGG" id="bbh:BN112_0062"/>
<dbReference type="Proteomes" id="UP000007564">
    <property type="component" value="Chromosome"/>
</dbReference>
<gene>
    <name evidence="1" type="ORF">BN112_0062</name>
</gene>